<evidence type="ECO:0000259" key="8">
    <source>
        <dbReference type="PROSITE" id="PS50198"/>
    </source>
</evidence>
<keyword evidence="2 7" id="KW-0677">Repeat</keyword>
<dbReference type="GO" id="GO:0003755">
    <property type="term" value="F:peptidyl-prolyl cis-trans isomerase activity"/>
    <property type="evidence" value="ECO:0007669"/>
    <property type="project" value="UniProtKB-UniRule"/>
</dbReference>
<dbReference type="InterPro" id="IPR050280">
    <property type="entry name" value="OMP_Chaperone_SurA"/>
</dbReference>
<keyword evidence="3 7" id="KW-0574">Periplasm</keyword>
<keyword evidence="6 7" id="KW-0413">Isomerase</keyword>
<comment type="function">
    <text evidence="7">Chaperone involved in the correct folding and assembly of outer membrane proteins. Recognizes specific patterns of aromatic residues and the orientation of their side chains, which are found more frequently in integral outer membrane proteins. May act in both early periplasmic and late outer membrane-associated steps of protein maturation.</text>
</comment>
<dbReference type="RefSeq" id="WP_182684872.1">
    <property type="nucleotide sequence ID" value="NZ_JACHTF010000001.1"/>
</dbReference>
<comment type="caution">
    <text evidence="9">The sequence shown here is derived from an EMBL/GenBank/DDBJ whole genome shotgun (WGS) entry which is preliminary data.</text>
</comment>
<evidence type="ECO:0000256" key="1">
    <source>
        <dbReference type="ARBA" id="ARBA00022729"/>
    </source>
</evidence>
<keyword evidence="4 7" id="KW-0697">Rotamase</keyword>
<keyword evidence="10" id="KW-1185">Reference proteome</keyword>
<protein>
    <recommendedName>
        <fullName evidence="7">Chaperone SurA</fullName>
    </recommendedName>
    <alternativeName>
        <fullName evidence="7">Peptidyl-prolyl cis-trans isomerase SurA</fullName>
        <shortName evidence="7">PPIase SurA</shortName>
        <ecNumber evidence="7">5.2.1.8</ecNumber>
    </alternativeName>
    <alternativeName>
        <fullName evidence="7">Rotamase SurA</fullName>
    </alternativeName>
</protein>
<dbReference type="GO" id="GO:0043165">
    <property type="term" value="P:Gram-negative-bacterium-type cell outer membrane assembly"/>
    <property type="evidence" value="ECO:0007669"/>
    <property type="project" value="InterPro"/>
</dbReference>
<dbReference type="InterPro" id="IPR023058">
    <property type="entry name" value="PPIase_PpiC_CS"/>
</dbReference>
<proteinExistence type="inferred from homology"/>
<dbReference type="SUPFAM" id="SSF109998">
    <property type="entry name" value="Triger factor/SurA peptide-binding domain-like"/>
    <property type="match status" value="1"/>
</dbReference>
<dbReference type="GO" id="GO:0051082">
    <property type="term" value="F:unfolded protein binding"/>
    <property type="evidence" value="ECO:0007669"/>
    <property type="project" value="UniProtKB-UniRule"/>
</dbReference>
<dbReference type="Gene3D" id="3.10.50.40">
    <property type="match status" value="2"/>
</dbReference>
<organism evidence="9 10">
    <name type="scientific">Marilutibacter spongiae</name>
    <dbReference type="NCBI Taxonomy" id="2025720"/>
    <lineage>
        <taxon>Bacteria</taxon>
        <taxon>Pseudomonadati</taxon>
        <taxon>Pseudomonadota</taxon>
        <taxon>Gammaproteobacteria</taxon>
        <taxon>Lysobacterales</taxon>
        <taxon>Lysobacteraceae</taxon>
        <taxon>Marilutibacter</taxon>
    </lineage>
</organism>
<dbReference type="EC" id="5.2.1.8" evidence="7"/>
<dbReference type="GO" id="GO:0030288">
    <property type="term" value="C:outer membrane-bounded periplasmic space"/>
    <property type="evidence" value="ECO:0007669"/>
    <property type="project" value="InterPro"/>
</dbReference>
<dbReference type="GO" id="GO:0006457">
    <property type="term" value="P:protein folding"/>
    <property type="evidence" value="ECO:0007669"/>
    <property type="project" value="UniProtKB-UniRule"/>
</dbReference>
<feature type="domain" description="PpiC" evidence="8">
    <location>
        <begin position="290"/>
        <end position="389"/>
    </location>
</feature>
<dbReference type="InterPro" id="IPR023034">
    <property type="entry name" value="PPIase_SurA"/>
</dbReference>
<dbReference type="PANTHER" id="PTHR47637:SF1">
    <property type="entry name" value="CHAPERONE SURA"/>
    <property type="match status" value="1"/>
</dbReference>
<evidence type="ECO:0000256" key="7">
    <source>
        <dbReference type="HAMAP-Rule" id="MF_01183"/>
    </source>
</evidence>
<dbReference type="AlphaFoldDB" id="A0A7W3Y4L8"/>
<dbReference type="Proteomes" id="UP000523196">
    <property type="component" value="Unassembled WGS sequence"/>
</dbReference>
<evidence type="ECO:0000256" key="3">
    <source>
        <dbReference type="ARBA" id="ARBA00022764"/>
    </source>
</evidence>
<comment type="catalytic activity">
    <reaction evidence="7">
        <text>[protein]-peptidylproline (omega=180) = [protein]-peptidylproline (omega=0)</text>
        <dbReference type="Rhea" id="RHEA:16237"/>
        <dbReference type="Rhea" id="RHEA-COMP:10747"/>
        <dbReference type="Rhea" id="RHEA-COMP:10748"/>
        <dbReference type="ChEBI" id="CHEBI:83833"/>
        <dbReference type="ChEBI" id="CHEBI:83834"/>
        <dbReference type="EC" id="5.2.1.8"/>
    </reaction>
</comment>
<dbReference type="InterPro" id="IPR027304">
    <property type="entry name" value="Trigger_fact/SurA_dom_sf"/>
</dbReference>
<evidence type="ECO:0000256" key="2">
    <source>
        <dbReference type="ARBA" id="ARBA00022737"/>
    </source>
</evidence>
<keyword evidence="5 7" id="KW-0143">Chaperone</keyword>
<dbReference type="Gene3D" id="1.10.4030.10">
    <property type="entry name" value="Porin chaperone SurA, peptide-binding domain"/>
    <property type="match status" value="1"/>
</dbReference>
<evidence type="ECO:0000256" key="5">
    <source>
        <dbReference type="ARBA" id="ARBA00023186"/>
    </source>
</evidence>
<feature type="chain" id="PRO_5031641361" description="Chaperone SurA" evidence="7">
    <location>
        <begin position="21"/>
        <end position="447"/>
    </location>
</feature>
<dbReference type="InterPro" id="IPR000297">
    <property type="entry name" value="PPIase_PpiC"/>
</dbReference>
<evidence type="ECO:0000313" key="10">
    <source>
        <dbReference type="Proteomes" id="UP000523196"/>
    </source>
</evidence>
<evidence type="ECO:0000256" key="4">
    <source>
        <dbReference type="ARBA" id="ARBA00023110"/>
    </source>
</evidence>
<dbReference type="InterPro" id="IPR046357">
    <property type="entry name" value="PPIase_dom_sf"/>
</dbReference>
<comment type="domain">
    <text evidence="7">The PPIase activity resides only in the second parvulin domain. The N-terminal region and the C-terminal tail are necessary and sufficient for the chaperone activity of SurA. The PPIase activity is dispensable for SurA to function as a chaperone. The N-terminal region and the C-terminal tail are also required for porin recognition.</text>
</comment>
<dbReference type="Pfam" id="PF09312">
    <property type="entry name" value="SurA_N"/>
    <property type="match status" value="1"/>
</dbReference>
<dbReference type="SUPFAM" id="SSF54534">
    <property type="entry name" value="FKBP-like"/>
    <property type="match status" value="2"/>
</dbReference>
<sequence length="447" mass="48581" precursor="true">MKKLLACALAAALSATSVQAQQTPPSSQTRPIDSIVAIVDEDVVLRSELDRAMQNILSQYAGREAQLPPRDVLERQVIERLVLLKLQVARAESSGVRVTNQEVDQALANIAGQNGISIDQLNAQLARDGSTFDEFRTSIREELLVQKLRQRYAQSRVSVSDAEIDAAMEAQQAGGVQYHLAHILVALPEGATPEQIKTAQGKIDGIKSLLDRGEMDFAAAAVRYSDSPNALEGGDLGWRSSDEIPSAFVQMVSHMSPGQVTDPLRGPSGFQLLQMVESRNASQDTSGQTVTQYKASHILIRVDEQTSDAEAKAKIDTLAARLAGGADFAELAGQESQDLNSKVRGGDLGWFNADAFGLEFGGQITRLGDDEVSQPFRTSSGWHIIKRTGSRQTDVNAQNKRNQIAETIGRRKLEDEWNRYLRELRGEAYVDIRVGPQASATDNATGG</sequence>
<dbReference type="InterPro" id="IPR015391">
    <property type="entry name" value="SurA_N"/>
</dbReference>
<comment type="subcellular location">
    <subcellularLocation>
        <location evidence="7">Periplasm</location>
    </subcellularLocation>
    <text evidence="7">Is capable of associating with the outer membrane.</text>
</comment>
<dbReference type="PANTHER" id="PTHR47637">
    <property type="entry name" value="CHAPERONE SURA"/>
    <property type="match status" value="1"/>
</dbReference>
<gene>
    <name evidence="7" type="primary">surA</name>
    <name evidence="9" type="ORF">H4F98_01465</name>
</gene>
<dbReference type="GO" id="GO:0042277">
    <property type="term" value="F:peptide binding"/>
    <property type="evidence" value="ECO:0007669"/>
    <property type="project" value="InterPro"/>
</dbReference>
<dbReference type="PROSITE" id="PS50198">
    <property type="entry name" value="PPIC_PPIASE_2"/>
    <property type="match status" value="2"/>
</dbReference>
<feature type="signal peptide" evidence="7">
    <location>
        <begin position="1"/>
        <end position="20"/>
    </location>
</feature>
<feature type="domain" description="PpiC" evidence="8">
    <location>
        <begin position="175"/>
        <end position="277"/>
    </location>
</feature>
<dbReference type="EMBL" id="JACHTF010000001">
    <property type="protein sequence ID" value="MBB1059237.1"/>
    <property type="molecule type" value="Genomic_DNA"/>
</dbReference>
<dbReference type="PROSITE" id="PS01096">
    <property type="entry name" value="PPIC_PPIASE_1"/>
    <property type="match status" value="1"/>
</dbReference>
<dbReference type="GO" id="GO:0050821">
    <property type="term" value="P:protein stabilization"/>
    <property type="evidence" value="ECO:0007669"/>
    <property type="project" value="InterPro"/>
</dbReference>
<name>A0A7W3Y4L8_9GAMM</name>
<accession>A0A7W3Y4L8</accession>
<dbReference type="Pfam" id="PF00639">
    <property type="entry name" value="Rotamase"/>
    <property type="match status" value="2"/>
</dbReference>
<dbReference type="HAMAP" id="MF_01183">
    <property type="entry name" value="Chaperone_SurA"/>
    <property type="match status" value="1"/>
</dbReference>
<keyword evidence="1 7" id="KW-0732">Signal</keyword>
<reference evidence="9 10" key="1">
    <citation type="submission" date="2020-08" db="EMBL/GenBank/DDBJ databases">
        <authorList>
            <person name="Xu S."/>
            <person name="Li A."/>
        </authorList>
    </citation>
    <scope>NUCLEOTIDE SEQUENCE [LARGE SCALE GENOMIC DNA]</scope>
    <source>
        <strain evidence="9 10">119BY6-57</strain>
    </source>
</reference>
<evidence type="ECO:0000256" key="6">
    <source>
        <dbReference type="ARBA" id="ARBA00023235"/>
    </source>
</evidence>
<evidence type="ECO:0000313" key="9">
    <source>
        <dbReference type="EMBL" id="MBB1059237.1"/>
    </source>
</evidence>